<dbReference type="EMBL" id="DOYJ01000048">
    <property type="protein sequence ID" value="HCB74852.1"/>
    <property type="molecule type" value="Genomic_DNA"/>
</dbReference>
<reference evidence="2 3" key="1">
    <citation type="journal article" date="2018" name="Nat. Biotechnol.">
        <title>A standardized bacterial taxonomy based on genome phylogeny substantially revises the tree of life.</title>
        <authorList>
            <person name="Parks D.H."/>
            <person name="Chuvochina M."/>
            <person name="Waite D.W."/>
            <person name="Rinke C."/>
            <person name="Skarshewski A."/>
            <person name="Chaumeil P.A."/>
            <person name="Hugenholtz P."/>
        </authorList>
    </citation>
    <scope>NUCLEOTIDE SEQUENCE [LARGE SCALE GENOMIC DNA]</scope>
    <source>
        <strain evidence="2">UBA9015</strain>
    </source>
</reference>
<gene>
    <name evidence="2" type="ORF">DEP91_01540</name>
</gene>
<keyword evidence="2" id="KW-0540">Nuclease</keyword>
<accession>A0A3D0W875</accession>
<keyword evidence="2" id="KW-0255">Endonuclease</keyword>
<dbReference type="InterPro" id="IPR040836">
    <property type="entry name" value="SAVED"/>
</dbReference>
<evidence type="ECO:0000313" key="2">
    <source>
        <dbReference type="EMBL" id="HCB74852.1"/>
    </source>
</evidence>
<dbReference type="GO" id="GO:0004519">
    <property type="term" value="F:endonuclease activity"/>
    <property type="evidence" value="ECO:0007669"/>
    <property type="project" value="UniProtKB-KW"/>
</dbReference>
<organism evidence="2 3">
    <name type="scientific">Sphingomonas bacterium</name>
    <dbReference type="NCBI Taxonomy" id="1895847"/>
    <lineage>
        <taxon>Bacteria</taxon>
        <taxon>Pseudomonadati</taxon>
        <taxon>Pseudomonadota</taxon>
        <taxon>Alphaproteobacteria</taxon>
        <taxon>Sphingomonadales</taxon>
        <taxon>Sphingomonadaceae</taxon>
        <taxon>Sphingomonas</taxon>
    </lineage>
</organism>
<dbReference type="Proteomes" id="UP000262699">
    <property type="component" value="Unassembled WGS sequence"/>
</dbReference>
<feature type="domain" description="SMODS-associated and fused to various effectors" evidence="1">
    <location>
        <begin position="184"/>
        <end position="374"/>
    </location>
</feature>
<dbReference type="Pfam" id="PF18145">
    <property type="entry name" value="SAVED"/>
    <property type="match status" value="1"/>
</dbReference>
<dbReference type="AlphaFoldDB" id="A0A3D0W875"/>
<dbReference type="NCBIfam" id="NF033611">
    <property type="entry name" value="SAVED"/>
    <property type="match status" value="1"/>
</dbReference>
<protein>
    <submittedName>
        <fullName evidence="2">HNH endonuclease</fullName>
    </submittedName>
</protein>
<comment type="caution">
    <text evidence="2">The sequence shown here is derived from an EMBL/GenBank/DDBJ whole genome shotgun (WGS) entry which is preliminary data.</text>
</comment>
<proteinExistence type="predicted"/>
<evidence type="ECO:0000313" key="3">
    <source>
        <dbReference type="Proteomes" id="UP000262699"/>
    </source>
</evidence>
<sequence length="382" mass="42858">MSKSSIPQRIQSAVWARAGGRCEYRGCNVDLVGDLIAGKDDGLFGFIAHIVADSVKGPRGDERRSPELAADLRNLMLLCHRHHKLVDVDEVASHPEEVLLAMKEEHETRIATNTGISAEYASHVLRFGATIGPNEALLSTQAIFAAMPPQRHPATRQTIDLELLNQVFRDEEPEYWAIQKRNLDQLFREKVQGRIERQEIKHLSVFALAPQPLLIELGRLIYDIVPTTVHQRHREPETWNWQRDRPPLEFVVSRPPENASRPIALKIAISGVVNDDRIVAILGNDAAIWSITIADPGNDVVRRPEDLSAFRRTLRTVYGELQARYGESTLLHLFPAMPASLAVETGRVWMPKVNLAMKIYDHVRNVGFVPTFTIGVPKGTVA</sequence>
<name>A0A3D0W875_9SPHN</name>
<evidence type="ECO:0000259" key="1">
    <source>
        <dbReference type="Pfam" id="PF18145"/>
    </source>
</evidence>
<keyword evidence="2" id="KW-0378">Hydrolase</keyword>